<sequence length="384" mass="44701">MDSKEKTNFPQKIIIHKSKRHPRKARSSRRTSCPTILSLEPEFVQEGNSDPFSRDDPKHIYIPFSLVSREKFSCDLDREAFLMCRGECSLTLSYLEFTFPFICSLKGLYICLDDYCRAPFIHLSFSVCREFRKTRIFEFPEPKHKYEWFFLPIDLNDVIDCEIKVMEQNKDGSSKSTSSKIHSLAFFRKEIPTECSVRRRLESQWSKAHVVPSKFLGPGNGSSIPIPRYDPSIINPLFSKVEGKIERMHLERDESLNAQKMLKGEGDVKLSYLSIPFLISFPIKGAYICVTKTHSSPSLFFIFTDYDGKKIFRKYDFRELIHESEWFFLPIDLSNIVSCEIYGNGRWDPKKNIIFSLSSLIFTVAAEILEAERLSLLPWEPKMK</sequence>
<evidence type="ECO:0000313" key="1">
    <source>
        <dbReference type="EMBL" id="GKT34304.1"/>
    </source>
</evidence>
<comment type="caution">
    <text evidence="1">The sequence shown here is derived from an EMBL/GenBank/DDBJ whole genome shotgun (WGS) entry which is preliminary data.</text>
</comment>
<keyword evidence="2" id="KW-1185">Reference proteome</keyword>
<organism evidence="1 2">
    <name type="scientific">Aduncisulcus paluster</name>
    <dbReference type="NCBI Taxonomy" id="2918883"/>
    <lineage>
        <taxon>Eukaryota</taxon>
        <taxon>Metamonada</taxon>
        <taxon>Carpediemonas-like organisms</taxon>
        <taxon>Aduncisulcus</taxon>
    </lineage>
</organism>
<dbReference type="EMBL" id="BQXS01010793">
    <property type="protein sequence ID" value="GKT34304.1"/>
    <property type="molecule type" value="Genomic_DNA"/>
</dbReference>
<name>A0ABQ5KSD0_9EUKA</name>
<evidence type="ECO:0000313" key="2">
    <source>
        <dbReference type="Proteomes" id="UP001057375"/>
    </source>
</evidence>
<accession>A0ABQ5KSD0</accession>
<reference evidence="1" key="1">
    <citation type="submission" date="2022-03" db="EMBL/GenBank/DDBJ databases">
        <title>Draft genome sequence of Aduncisulcus paluster, a free-living microaerophilic Fornicata.</title>
        <authorList>
            <person name="Yuyama I."/>
            <person name="Kume K."/>
            <person name="Tamura T."/>
            <person name="Inagaki Y."/>
            <person name="Hashimoto T."/>
        </authorList>
    </citation>
    <scope>NUCLEOTIDE SEQUENCE</scope>
    <source>
        <strain evidence="1">NY0171</strain>
    </source>
</reference>
<dbReference type="Proteomes" id="UP001057375">
    <property type="component" value="Unassembled WGS sequence"/>
</dbReference>
<gene>
    <name evidence="1" type="ORF">ADUPG1_007676</name>
</gene>
<proteinExistence type="predicted"/>
<protein>
    <submittedName>
        <fullName evidence="1">Uncharacterized protein</fullName>
    </submittedName>
</protein>